<keyword evidence="1" id="KW-0472">Membrane</keyword>
<comment type="caution">
    <text evidence="2">The sequence shown here is derived from an EMBL/GenBank/DDBJ whole genome shotgun (WGS) entry which is preliminary data.</text>
</comment>
<dbReference type="GO" id="GO:0022857">
    <property type="term" value="F:transmembrane transporter activity"/>
    <property type="evidence" value="ECO:0007669"/>
    <property type="project" value="InterPro"/>
</dbReference>
<keyword evidence="1" id="KW-1133">Transmembrane helix</keyword>
<dbReference type="Proteomes" id="UP000440004">
    <property type="component" value="Unassembled WGS sequence"/>
</dbReference>
<dbReference type="Gene3D" id="1.10.1760.20">
    <property type="match status" value="1"/>
</dbReference>
<dbReference type="AlphaFoldDB" id="A0A6A7KBL1"/>
<protein>
    <submittedName>
        <fullName evidence="2">ECF transporter S component</fullName>
    </submittedName>
</protein>
<proteinExistence type="predicted"/>
<name>A0A6A7KBL1_9FIRM</name>
<keyword evidence="1" id="KW-0812">Transmembrane</keyword>
<evidence type="ECO:0000256" key="1">
    <source>
        <dbReference type="SAM" id="Phobius"/>
    </source>
</evidence>
<dbReference type="EMBL" id="WHNX01000032">
    <property type="protein sequence ID" value="MPW26940.1"/>
    <property type="molecule type" value="Genomic_DNA"/>
</dbReference>
<feature type="transmembrane region" description="Helical" evidence="1">
    <location>
        <begin position="138"/>
        <end position="162"/>
    </location>
</feature>
<evidence type="ECO:0000313" key="3">
    <source>
        <dbReference type="Proteomes" id="UP000440004"/>
    </source>
</evidence>
<feature type="transmembrane region" description="Helical" evidence="1">
    <location>
        <begin position="46"/>
        <end position="67"/>
    </location>
</feature>
<dbReference type="RefSeq" id="WP_152806166.1">
    <property type="nucleotide sequence ID" value="NZ_WHNX01000032.1"/>
</dbReference>
<dbReference type="Pfam" id="PF12822">
    <property type="entry name" value="ECF_trnsprt"/>
    <property type="match status" value="1"/>
</dbReference>
<organism evidence="2 3">
    <name type="scientific">Alkalibaculum sporogenes</name>
    <dbReference type="NCBI Taxonomy" id="2655001"/>
    <lineage>
        <taxon>Bacteria</taxon>
        <taxon>Bacillati</taxon>
        <taxon>Bacillota</taxon>
        <taxon>Clostridia</taxon>
        <taxon>Eubacteriales</taxon>
        <taxon>Eubacteriaceae</taxon>
        <taxon>Alkalibaculum</taxon>
    </lineage>
</organism>
<feature type="transmembrane region" description="Helical" evidence="1">
    <location>
        <begin position="79"/>
        <end position="98"/>
    </location>
</feature>
<feature type="transmembrane region" description="Helical" evidence="1">
    <location>
        <begin position="104"/>
        <end position="126"/>
    </location>
</feature>
<gene>
    <name evidence="2" type="ORF">GC105_14230</name>
</gene>
<accession>A0A6A7KBL1</accession>
<dbReference type="InterPro" id="IPR024529">
    <property type="entry name" value="ECF_trnsprt_substrate-spec"/>
</dbReference>
<keyword evidence="3" id="KW-1185">Reference proteome</keyword>
<reference evidence="2 3" key="1">
    <citation type="submission" date="2019-10" db="EMBL/GenBank/DDBJ databases">
        <title>Alkalibaculum tamaniensis sp.nov., a new alkaliphilic acetogen, isolated on methoxylated aromatics from a mud volcano.</title>
        <authorList>
            <person name="Khomyakova M.A."/>
            <person name="Merkel A.Y."/>
            <person name="Bonch-Osmolovskaya E.A."/>
            <person name="Slobodkin A.I."/>
        </authorList>
    </citation>
    <scope>NUCLEOTIDE SEQUENCE [LARGE SCALE GENOMIC DNA]</scope>
    <source>
        <strain evidence="2 3">M08DMB</strain>
    </source>
</reference>
<sequence length="172" mass="18417">MDTYLNTRKRFNTKTLVYLSLLIALSFVGAQIKVFGSIALDALPAFFAALFLGPVAGAIVGAIGHLLTAMTSGFQFTVLIHILIALCMAGVCWVVGFLNGKINLVLNCLVGILLNGVVATYISVIAMQYIGIIPSANIMFMTLIVPLSLTSTFNVVVAAVIYKVVKNKVKLY</sequence>
<evidence type="ECO:0000313" key="2">
    <source>
        <dbReference type="EMBL" id="MPW26940.1"/>
    </source>
</evidence>